<keyword evidence="4 6" id="KW-1133">Transmembrane helix</keyword>
<dbReference type="Proteomes" id="UP000441389">
    <property type="component" value="Unassembled WGS sequence"/>
</dbReference>
<comment type="similarity">
    <text evidence="2">Belongs to the autoinducer-2 exporter (AI-2E) (TC 2.A.86) family.</text>
</comment>
<feature type="transmembrane region" description="Helical" evidence="6">
    <location>
        <begin position="241"/>
        <end position="263"/>
    </location>
</feature>
<protein>
    <submittedName>
        <fullName evidence="7">AI-2E family transporter</fullName>
    </submittedName>
</protein>
<sequence length="372" mass="38377">MAAAADGAADPLRLGPHPAAGLGRIGQAAARGGPGTLARAEALRPVSLSQHRRTAERLILALLLIALAAALWTLRAVVLTAFAAVLVALLLSEIARLLSTRLRLPRRAALAAAVVIALSIPLGAAWLFGREVSAQLQLIVEAIPRAIDRLGTLLDTIGAGDAFRSSVSTLFAPEALMRHMGSIASSSAGAAVDLLLVIFGGIYFAAQPLLYRTGLVKLVPPRSRALAGDALDNVGVALRRWLLGQLAAMALVGLLTGIGLLLLGSPSALALGVLAALLEFIPYLGPILSAVPAIAVALVQGPEHAAWVTGLYILVQPIENHLIQPLIQQQAVDIPPALLLFGVAAMGTLFGIPGVVLAAPLAVMIFVLVKQL</sequence>
<feature type="transmembrane region" description="Helical" evidence="6">
    <location>
        <begin position="338"/>
        <end position="369"/>
    </location>
</feature>
<evidence type="ECO:0000256" key="2">
    <source>
        <dbReference type="ARBA" id="ARBA00009773"/>
    </source>
</evidence>
<keyword evidence="8" id="KW-1185">Reference proteome</keyword>
<evidence type="ECO:0000256" key="6">
    <source>
        <dbReference type="SAM" id="Phobius"/>
    </source>
</evidence>
<dbReference type="Pfam" id="PF01594">
    <property type="entry name" value="AI-2E_transport"/>
    <property type="match status" value="1"/>
</dbReference>
<dbReference type="InterPro" id="IPR002549">
    <property type="entry name" value="AI-2E-like"/>
</dbReference>
<evidence type="ECO:0000256" key="4">
    <source>
        <dbReference type="ARBA" id="ARBA00022989"/>
    </source>
</evidence>
<dbReference type="EMBL" id="WQMS01000013">
    <property type="protein sequence ID" value="MVO78458.1"/>
    <property type="molecule type" value="Genomic_DNA"/>
</dbReference>
<feature type="transmembrane region" description="Helical" evidence="6">
    <location>
        <begin position="108"/>
        <end position="128"/>
    </location>
</feature>
<evidence type="ECO:0000256" key="1">
    <source>
        <dbReference type="ARBA" id="ARBA00004141"/>
    </source>
</evidence>
<dbReference type="GO" id="GO:0016020">
    <property type="term" value="C:membrane"/>
    <property type="evidence" value="ECO:0007669"/>
    <property type="project" value="UniProtKB-SubCell"/>
</dbReference>
<dbReference type="AlphaFoldDB" id="A0A6I4J2Z9"/>
<accession>A0A6I4J2Z9</accession>
<reference evidence="7 8" key="1">
    <citation type="submission" date="2019-12" db="EMBL/GenBank/DDBJ databases">
        <authorList>
            <person name="Huq M.A."/>
        </authorList>
    </citation>
    <scope>NUCLEOTIDE SEQUENCE [LARGE SCALE GENOMIC DNA]</scope>
    <source>
        <strain evidence="7 8">MAH-20</strain>
    </source>
</reference>
<keyword evidence="3 6" id="KW-0812">Transmembrane</keyword>
<evidence type="ECO:0000256" key="5">
    <source>
        <dbReference type="ARBA" id="ARBA00023136"/>
    </source>
</evidence>
<evidence type="ECO:0000256" key="3">
    <source>
        <dbReference type="ARBA" id="ARBA00022692"/>
    </source>
</evidence>
<dbReference type="GO" id="GO:0055085">
    <property type="term" value="P:transmembrane transport"/>
    <property type="evidence" value="ECO:0007669"/>
    <property type="project" value="TreeGrafter"/>
</dbReference>
<dbReference type="PANTHER" id="PTHR21716:SF62">
    <property type="entry name" value="TRANSPORT PROTEIN YDBI-RELATED"/>
    <property type="match status" value="1"/>
</dbReference>
<keyword evidence="5 6" id="KW-0472">Membrane</keyword>
<comment type="subcellular location">
    <subcellularLocation>
        <location evidence="1">Membrane</location>
        <topology evidence="1">Multi-pass membrane protein</topology>
    </subcellularLocation>
</comment>
<comment type="caution">
    <text evidence="7">The sequence shown here is derived from an EMBL/GenBank/DDBJ whole genome shotgun (WGS) entry which is preliminary data.</text>
</comment>
<organism evidence="7 8">
    <name type="scientific">Sphingomonas horti</name>
    <dbReference type="NCBI Taxonomy" id="2682842"/>
    <lineage>
        <taxon>Bacteria</taxon>
        <taxon>Pseudomonadati</taxon>
        <taxon>Pseudomonadota</taxon>
        <taxon>Alphaproteobacteria</taxon>
        <taxon>Sphingomonadales</taxon>
        <taxon>Sphingomonadaceae</taxon>
        <taxon>Sphingomonas</taxon>
    </lineage>
</organism>
<evidence type="ECO:0000313" key="8">
    <source>
        <dbReference type="Proteomes" id="UP000441389"/>
    </source>
</evidence>
<feature type="transmembrane region" description="Helical" evidence="6">
    <location>
        <begin position="270"/>
        <end position="299"/>
    </location>
</feature>
<dbReference type="PANTHER" id="PTHR21716">
    <property type="entry name" value="TRANSMEMBRANE PROTEIN"/>
    <property type="match status" value="1"/>
</dbReference>
<feature type="transmembrane region" description="Helical" evidence="6">
    <location>
        <begin position="187"/>
        <end position="206"/>
    </location>
</feature>
<proteinExistence type="inferred from homology"/>
<feature type="transmembrane region" description="Helical" evidence="6">
    <location>
        <begin position="58"/>
        <end position="88"/>
    </location>
</feature>
<name>A0A6I4J2Z9_9SPHN</name>
<evidence type="ECO:0000313" key="7">
    <source>
        <dbReference type="EMBL" id="MVO78458.1"/>
    </source>
</evidence>
<gene>
    <name evidence="7" type="ORF">GON01_11005</name>
</gene>